<feature type="transmembrane region" description="Helical" evidence="1">
    <location>
        <begin position="65"/>
        <end position="83"/>
    </location>
</feature>
<dbReference type="AlphaFoldDB" id="A0AA96REF7"/>
<keyword evidence="3" id="KW-1185">Reference proteome</keyword>
<dbReference type="GO" id="GO:0005886">
    <property type="term" value="C:plasma membrane"/>
    <property type="evidence" value="ECO:0007669"/>
    <property type="project" value="UniProtKB-SubCell"/>
</dbReference>
<gene>
    <name evidence="2" type="ORF">MJA45_21145</name>
</gene>
<feature type="transmembrane region" description="Helical" evidence="1">
    <location>
        <begin position="191"/>
        <end position="216"/>
    </location>
</feature>
<dbReference type="PANTHER" id="PTHR37305">
    <property type="entry name" value="INTEGRAL MEMBRANE PROTEIN-RELATED"/>
    <property type="match status" value="1"/>
</dbReference>
<dbReference type="Proteomes" id="UP001305702">
    <property type="component" value="Chromosome"/>
</dbReference>
<feature type="transmembrane region" description="Helical" evidence="1">
    <location>
        <begin position="162"/>
        <end position="184"/>
    </location>
</feature>
<dbReference type="EMBL" id="CP130318">
    <property type="protein sequence ID" value="WNQ10108.1"/>
    <property type="molecule type" value="Genomic_DNA"/>
</dbReference>
<proteinExistence type="predicted"/>
<dbReference type="KEGG" id="paun:MJA45_21145"/>
<reference evidence="2 3" key="1">
    <citation type="submission" date="2022-02" db="EMBL/GenBank/DDBJ databases">
        <title>Paenibacillus sp. MBLB1776 Whole Genome Shotgun Sequencing.</title>
        <authorList>
            <person name="Hwang C.Y."/>
            <person name="Cho E.-S."/>
            <person name="Seo M.-J."/>
        </authorList>
    </citation>
    <scope>NUCLEOTIDE SEQUENCE [LARGE SCALE GENOMIC DNA]</scope>
    <source>
        <strain evidence="2 3">MBLB1776</strain>
    </source>
</reference>
<organism evidence="2 3">
    <name type="scientific">Paenibacillus aurantius</name>
    <dbReference type="NCBI Taxonomy" id="2918900"/>
    <lineage>
        <taxon>Bacteria</taxon>
        <taxon>Bacillati</taxon>
        <taxon>Bacillota</taxon>
        <taxon>Bacilli</taxon>
        <taxon>Bacillales</taxon>
        <taxon>Paenibacillaceae</taxon>
        <taxon>Paenibacillus</taxon>
    </lineage>
</organism>
<evidence type="ECO:0000313" key="2">
    <source>
        <dbReference type="EMBL" id="WNQ10108.1"/>
    </source>
</evidence>
<accession>A0AA96REF7</accession>
<dbReference type="GO" id="GO:0140359">
    <property type="term" value="F:ABC-type transporter activity"/>
    <property type="evidence" value="ECO:0007669"/>
    <property type="project" value="InterPro"/>
</dbReference>
<protein>
    <submittedName>
        <fullName evidence="2">ABC transporter permease</fullName>
    </submittedName>
</protein>
<dbReference type="RefSeq" id="WP_315603882.1">
    <property type="nucleotide sequence ID" value="NZ_CP130318.1"/>
</dbReference>
<evidence type="ECO:0000313" key="3">
    <source>
        <dbReference type="Proteomes" id="UP001305702"/>
    </source>
</evidence>
<feature type="transmembrane region" description="Helical" evidence="1">
    <location>
        <begin position="228"/>
        <end position="249"/>
    </location>
</feature>
<evidence type="ECO:0000256" key="1">
    <source>
        <dbReference type="SAM" id="Phobius"/>
    </source>
</evidence>
<sequence length="256" mass="28697">MITLMLNDWQRIWKRRKTMISLLIFAAIVGLDSLFLKMQQMGAFDSVSGVPLTAQNFPLFLLKEVSFFLSLIIGPMLIIDSFNGEAHSGQLRLVLIRPISFGKLFAAKWLNLSILLTLFLIVTFVIGQSAGYAFKPSVDWQVFRNPEQTYDPTGAFLYCLKAYGLFLLILLAQLSVMALLCFLLPNPVLCYLGWIGVAVGSLYATDALSFLLYGIGSVFDWMEESGPAVRLLPVLICMGLCFAVTMVGWKRRNWVN</sequence>
<keyword evidence="1" id="KW-0472">Membrane</keyword>
<keyword evidence="1" id="KW-0812">Transmembrane</keyword>
<feature type="transmembrane region" description="Helical" evidence="1">
    <location>
        <begin position="104"/>
        <end position="126"/>
    </location>
</feature>
<name>A0AA96REF7_9BACL</name>
<keyword evidence="1" id="KW-1133">Transmembrane helix</keyword>
<dbReference type="PANTHER" id="PTHR37305:SF1">
    <property type="entry name" value="MEMBRANE PROTEIN"/>
    <property type="match status" value="1"/>
</dbReference>
<dbReference type="Pfam" id="PF12679">
    <property type="entry name" value="ABC2_membrane_2"/>
    <property type="match status" value="1"/>
</dbReference>